<keyword evidence="2" id="KW-1185">Reference proteome</keyword>
<evidence type="ECO:0000313" key="2">
    <source>
        <dbReference type="Proteomes" id="UP000323720"/>
    </source>
</evidence>
<dbReference type="OrthoDB" id="5975497at2"/>
<dbReference type="EMBL" id="VSKK01000001">
    <property type="protein sequence ID" value="TYB78469.1"/>
    <property type="molecule type" value="Genomic_DNA"/>
</dbReference>
<dbReference type="InterPro" id="IPR021109">
    <property type="entry name" value="Peptidase_aspartic_dom_sf"/>
</dbReference>
<comment type="caution">
    <text evidence="1">The sequence shown here is derived from an EMBL/GenBank/DDBJ whole genome shotgun (WGS) entry which is preliminary data.</text>
</comment>
<keyword evidence="1" id="KW-0378">Hydrolase</keyword>
<gene>
    <name evidence="1" type="ORF">ES674_01430</name>
</gene>
<dbReference type="AlphaFoldDB" id="A0A5D0RBK7"/>
<dbReference type="GO" id="GO:0008233">
    <property type="term" value="F:peptidase activity"/>
    <property type="evidence" value="ECO:0007669"/>
    <property type="project" value="UniProtKB-KW"/>
</dbReference>
<protein>
    <submittedName>
        <fullName evidence="1">Acid protease</fullName>
    </submittedName>
</protein>
<dbReference type="RefSeq" id="WP_148402207.1">
    <property type="nucleotide sequence ID" value="NZ_VSKK01000001.1"/>
</dbReference>
<dbReference type="InterPro" id="IPR034122">
    <property type="entry name" value="Retropepsin-like_bacterial"/>
</dbReference>
<organism evidence="1 2">
    <name type="scientific">Bizionia myxarmorum</name>
    <dbReference type="NCBI Taxonomy" id="291186"/>
    <lineage>
        <taxon>Bacteria</taxon>
        <taxon>Pseudomonadati</taxon>
        <taxon>Bacteroidota</taxon>
        <taxon>Flavobacteriia</taxon>
        <taxon>Flavobacteriales</taxon>
        <taxon>Flavobacteriaceae</taxon>
        <taxon>Bizionia</taxon>
    </lineage>
</organism>
<reference evidence="1 2" key="1">
    <citation type="submission" date="2019-08" db="EMBL/GenBank/DDBJ databases">
        <title>Genomes of Antarctic Bizionia species.</title>
        <authorList>
            <person name="Bowman J.P."/>
        </authorList>
    </citation>
    <scope>NUCLEOTIDE SEQUENCE [LARGE SCALE GENOMIC DNA]</scope>
    <source>
        <strain evidence="1 2">ADA-4</strain>
    </source>
</reference>
<sequence length="151" mass="16692">MSEKAAKSLKDFLLEKGYTRTKLKLTRTNHFEIKATINGIKGLFILDTGASSSCVGFEAIETFKLKVIDSEMKAAGAGAIDMLTQISKINQVKIGKWKQDKVPLILFDLTHVNTALISHNSQPVDGIIGADILKKGKGIIDYETKYLYLKM</sequence>
<dbReference type="Gene3D" id="2.40.70.10">
    <property type="entry name" value="Acid Proteases"/>
    <property type="match status" value="1"/>
</dbReference>
<name>A0A5D0RBK7_9FLAO</name>
<dbReference type="SUPFAM" id="SSF50630">
    <property type="entry name" value="Acid proteases"/>
    <property type="match status" value="1"/>
</dbReference>
<dbReference type="Pfam" id="PF13650">
    <property type="entry name" value="Asp_protease_2"/>
    <property type="match status" value="1"/>
</dbReference>
<evidence type="ECO:0000313" key="1">
    <source>
        <dbReference type="EMBL" id="TYB78469.1"/>
    </source>
</evidence>
<accession>A0A5D0RBK7</accession>
<proteinExistence type="predicted"/>
<dbReference type="CDD" id="cd05483">
    <property type="entry name" value="retropepsin_like_bacteria"/>
    <property type="match status" value="1"/>
</dbReference>
<dbReference type="GO" id="GO:0006508">
    <property type="term" value="P:proteolysis"/>
    <property type="evidence" value="ECO:0007669"/>
    <property type="project" value="UniProtKB-KW"/>
</dbReference>
<keyword evidence="1" id="KW-0645">Protease</keyword>
<dbReference type="Proteomes" id="UP000323720">
    <property type="component" value="Unassembled WGS sequence"/>
</dbReference>